<dbReference type="AlphaFoldDB" id="A0AA37BRW1"/>
<protein>
    <submittedName>
        <fullName evidence="5">CRISPR-associated endoribonuclease Cas6</fullName>
    </submittedName>
</protein>
<dbReference type="Pfam" id="PF01881">
    <property type="entry name" value="Cas_Cas6_C"/>
    <property type="match status" value="1"/>
</dbReference>
<dbReference type="GO" id="GO:0051607">
    <property type="term" value="P:defense response to virus"/>
    <property type="evidence" value="ECO:0007669"/>
    <property type="project" value="UniProtKB-KW"/>
</dbReference>
<dbReference type="InterPro" id="IPR010156">
    <property type="entry name" value="CRISPR-assoc_prot_Cas6"/>
</dbReference>
<dbReference type="RefSeq" id="WP_188681084.1">
    <property type="nucleotide sequence ID" value="NZ_BMNY01000001.1"/>
</dbReference>
<evidence type="ECO:0000313" key="6">
    <source>
        <dbReference type="Proteomes" id="UP000632195"/>
    </source>
</evidence>
<feature type="domain" description="CRISPR associated protein Cas6 C-terminal" evidence="4">
    <location>
        <begin position="111"/>
        <end position="225"/>
    </location>
</feature>
<sequence length="226" mass="25692">MERTSGKMIPYEYNYYLAMSLYSRLGIYQQKVRPLHVPSSFSVFTFSNIISRDVSTGINGLKIDRGFLVFRTLDDRLLEYLKLGLALNPVLKIADTSFTVKSVKEVEQNEMQGELEFRTLSPVLIRDFSDGRKYVVDPDRIEENLNLTTEWFLKNKLGVQEPRVKIEIFKSHRKTARISSNAGKNSITTCFNLAGKITGNPSDILLLYYRGLGSKTGLGLGCWEVS</sequence>
<dbReference type="PANTHER" id="PTHR36984:SF1">
    <property type="entry name" value="CRISPR-ASSOCIATED ENDORIBONUCLEASE CAS6 1"/>
    <property type="match status" value="1"/>
</dbReference>
<dbReference type="EMBL" id="BMNY01000001">
    <property type="protein sequence ID" value="GGM75374.1"/>
    <property type="molecule type" value="Genomic_DNA"/>
</dbReference>
<dbReference type="NCBIfam" id="TIGR01877">
    <property type="entry name" value="cas_cas6"/>
    <property type="match status" value="1"/>
</dbReference>
<dbReference type="Proteomes" id="UP000632195">
    <property type="component" value="Unassembled WGS sequence"/>
</dbReference>
<comment type="similarity">
    <text evidence="1">Belongs to the CRISPR-associated protein Cas6/Cse3/CasE family.</text>
</comment>
<keyword evidence="3" id="KW-0051">Antiviral defense</keyword>
<dbReference type="Gene3D" id="3.30.70.1890">
    <property type="match status" value="1"/>
</dbReference>
<dbReference type="GO" id="GO:0003723">
    <property type="term" value="F:RNA binding"/>
    <property type="evidence" value="ECO:0007669"/>
    <property type="project" value="UniProtKB-KW"/>
</dbReference>
<accession>A0AA37BRW1</accession>
<proteinExistence type="inferred from homology"/>
<keyword evidence="6" id="KW-1185">Reference proteome</keyword>
<reference evidence="5" key="1">
    <citation type="journal article" date="2014" name="Int. J. Syst. Evol. Microbiol.">
        <title>Complete genome sequence of Corynebacterium casei LMG S-19264T (=DSM 44701T), isolated from a smear-ripened cheese.</title>
        <authorList>
            <consortium name="US DOE Joint Genome Institute (JGI-PGF)"/>
            <person name="Walter F."/>
            <person name="Albersmeier A."/>
            <person name="Kalinowski J."/>
            <person name="Ruckert C."/>
        </authorList>
    </citation>
    <scope>NUCLEOTIDE SEQUENCE</scope>
    <source>
        <strain evidence="5">JCM 13583</strain>
    </source>
</reference>
<gene>
    <name evidence="5" type="ORF">GCM10007108_11650</name>
</gene>
<dbReference type="Pfam" id="PF21350">
    <property type="entry name" value="Cas6_I-A"/>
    <property type="match status" value="1"/>
</dbReference>
<reference evidence="5" key="2">
    <citation type="submission" date="2022-09" db="EMBL/GenBank/DDBJ databases">
        <authorList>
            <person name="Sun Q."/>
            <person name="Ohkuma M."/>
        </authorList>
    </citation>
    <scope>NUCLEOTIDE SEQUENCE</scope>
    <source>
        <strain evidence="5">JCM 13583</strain>
    </source>
</reference>
<evidence type="ECO:0000256" key="1">
    <source>
        <dbReference type="ARBA" id="ARBA00005937"/>
    </source>
</evidence>
<evidence type="ECO:0000313" key="5">
    <source>
        <dbReference type="EMBL" id="GGM75374.1"/>
    </source>
</evidence>
<evidence type="ECO:0000256" key="2">
    <source>
        <dbReference type="ARBA" id="ARBA00022884"/>
    </source>
</evidence>
<dbReference type="InterPro" id="IPR045747">
    <property type="entry name" value="CRISPR-assoc_prot_Cas6_N_sf"/>
</dbReference>
<evidence type="ECO:0000256" key="3">
    <source>
        <dbReference type="ARBA" id="ARBA00023118"/>
    </source>
</evidence>
<organism evidence="5 6">
    <name type="scientific">Thermogymnomonas acidicola</name>
    <dbReference type="NCBI Taxonomy" id="399579"/>
    <lineage>
        <taxon>Archaea</taxon>
        <taxon>Methanobacteriati</taxon>
        <taxon>Thermoplasmatota</taxon>
        <taxon>Thermoplasmata</taxon>
        <taxon>Thermoplasmatales</taxon>
        <taxon>Thermogymnomonas</taxon>
    </lineage>
</organism>
<comment type="caution">
    <text evidence="5">The sequence shown here is derived from an EMBL/GenBank/DDBJ whole genome shotgun (WGS) entry which is preliminary data.</text>
</comment>
<dbReference type="InterPro" id="IPR049435">
    <property type="entry name" value="Cas_Cas6_C"/>
</dbReference>
<name>A0AA37BRW1_9ARCH</name>
<evidence type="ECO:0000259" key="4">
    <source>
        <dbReference type="Pfam" id="PF01881"/>
    </source>
</evidence>
<dbReference type="Gene3D" id="3.30.70.1900">
    <property type="match status" value="1"/>
</dbReference>
<keyword evidence="2" id="KW-0694">RNA-binding</keyword>
<dbReference type="GO" id="GO:0016788">
    <property type="term" value="F:hydrolase activity, acting on ester bonds"/>
    <property type="evidence" value="ECO:0007669"/>
    <property type="project" value="InterPro"/>
</dbReference>
<dbReference type="PANTHER" id="PTHR36984">
    <property type="entry name" value="CRISPR-ASSOCIATED ENDORIBONUCLEASE CAS6 1"/>
    <property type="match status" value="1"/>
</dbReference>